<dbReference type="InterPro" id="IPR053787">
    <property type="entry name" value="Autotransptr-assoc_N"/>
</dbReference>
<dbReference type="KEGG" id="lhf:JCM16775_1252"/>
<sequence>MTNNLKTLQKDLRAFAKKTKNFKYTDSAFIKFLITGMVSVASNVFSAAPDKSVKDHKLEISSSIKNLHQKVKDTKQKNSKLIKNLNLELIQLMEQGDHVTKSPWSSWQYGANYFYSGWHTNFKGKGNKTGDVIYQRDKTLRKYLAKPVSEGSSNATTLGFVYEPNAAIPINAAITPKSITKTNPNIQKLVTIASLPSFEPRVVQEPSSPIINVPNPSQPAPFNVVAVSNGNDFDSAYDDALQNQGNDDGVIEGGVAITAGNFNVERIGRTFRYNYSGYSGRADNGSLAYRDISGSRVYLPATIGTWSNLSRPSTTTIDRNGFLKMAGYRKKGDATMLSDATFVYSRREENSSTNLGEFAHLDLHGAQNITDQTAWITASSSASLAAYNDAISYLNSANPNVTAASDSQTYINAGKITMKGGNISLTNSYNHNTEGNKRAIVINTGDVAIEPLEDNGIFGKYNAIFVVSNDNWTPNQQTLYNSGQIDIWTPNSTFALIDPNITTTAVSSLSLASGLKRPVDIVNRSSSVSVHGENSTGIYLKRNVDAYLDFTDGTDMATVGNGWNPVVIYGDKSTGLFVNTSGTTVKGYFAADIGSAGQGNKAFNGTGGLANYDINRTDDANAGISEDLSNPSLTADDKAKIEENNLITKSTGIYTVAPINLTKHQIRIYDKTKGNVGIYPDGEVAVTLGAGDILLEGGTNNTGIAVKVKGSSVTSDGTVTLSKGNANMAIYTDGLSDSGKTTQVTVKNVDTSNQTENSVGVYAKDASAVDVKEKFVINSKVTSTKETAIASKAGGGLDKSTENAGGVYAAGADTKVSLASDIAAVSPAPASELVNIKITGAEIVDSKGAGTGEYAGFGLFAENGAKITTAGTSLATDGPKIEVEGGSVALASVGANSEVVVDKGTVTYDGKGYALYSKNNGKVHLTDGKLVLKGEATGFSVDASVPASAQPIKLTGSKVDMQSDNAILMSIKNATNLSTTGIAATLLGYSGLNPSDVSTSTGNNYYKLAVLDGAKINIDGTGIDKSDSTAGSDSEVFTRRLLIQNSILNVDSKVLAQLNTTQITDIDSNLAIPVGLAVSASGNSQNRSTTGVNVANGATITVDRTDSGNGGVGAYVNYGTISNDGKIEVEKTTPNDFAVGLYATNGTQVDNKSNGTIEVGGKDSIGILGLSYRIDSKGNVVYEKFGTTGPSSPINKLGTVDITNSGKITLDGENSLGIYAKNNSLDAAGTNMDYTRIGNSYTQTTNKGEITMSGKNAIGMITEGGLLTNDTAGKITISGQEGVAMYGTYGAINPAVVTAQGLTTDRLSAALINKGTLELADTTGAAPIIGMFTNDADTEIETSGTLNIGKKSYGIYGVSNSVVMSGGTINVGEDGVGIFATGSSDKKLTSGSDVILQSGTINVGDNQAVGVFIADDAINPLKTTVINTGTNMTVGTNAFGYVVDSTTGTDLLLGSATNKLTASLGPDSVYAYSNDKNGYVYSNTDITTAGGKSYGLYTAGKTENYGNIDLTGGNGNVGIYSTGANSDGTGAINHGTILVGGTDRIAKEYGIGMATGYYDENTKAVSNEGVIENRGTINVASDNSIGMYAAGSGSKAINYDVINISGKNATGMYIDRGAEGINYGTIKSTGTASGIKGVATVNGGYIKNYGTILITSPGGIGIYQDADSALAAQNEPRATGVNPLILANQTGTVHGTRADVYSATSTEEKYIISPKGNLLIQNPPREPRLTINGREVALTGIDTNIASPSPAFVTAGSTILDLSLPQYLNLVSKAEVNEIGMYVDTSGVNYTNPIQGLDNLIGLEDINLIIGTEAAKYTNTKAIEIGENILHPYNEAISSLTSSGTTLNINSAGLTWLAQPVKGTTRPIETLYMVKIPYTFFTSEKDENTYNFLDGLEQRYGVEALGSRERLIFDKLNDLGKGETQIFTQSVDEMKGHQYANLQQRINATGNTLDKEFRYLRDEWRNPSKQNNKIKVFGARDEYSTDTVGIINYRSNAYGVAYVHEDEKVKMGNSIGWYAGAVTNRFKFKDIGKSREEQTILKIGAFKTMSPKKDHNGALQWTVSGDVFAGVNSMKRRFWVVDDTFEAKSSYNSYGAALKNEIGYDIRMSEKTHLRPYGYVKMEYGKFNNIKEKSGQMRLQVKGNDYFSVKPEVGMEFKYVQPMAVRTNLSVGLTAAYENEIGKLQERNQARVGHTTAGWYNLEKEKEDRRGNGKFDLNIGVDNTRFGVTVNAGYDTKGNNVRGGIGFRAIY</sequence>
<evidence type="ECO:0000259" key="2">
    <source>
        <dbReference type="PROSITE" id="PS51208"/>
    </source>
</evidence>
<dbReference type="OrthoDB" id="78031at2"/>
<keyword evidence="1" id="KW-0175">Coiled coil</keyword>
<keyword evidence="4" id="KW-1185">Reference proteome</keyword>
<dbReference type="InterPro" id="IPR036709">
    <property type="entry name" value="Autotransporte_beta_dom_sf"/>
</dbReference>
<dbReference type="SUPFAM" id="SSF103515">
    <property type="entry name" value="Autotransporter"/>
    <property type="match status" value="1"/>
</dbReference>
<organism evidence="3 4">
    <name type="scientific">Leptotrichia hofstadii</name>
    <dbReference type="NCBI Taxonomy" id="157688"/>
    <lineage>
        <taxon>Bacteria</taxon>
        <taxon>Fusobacteriati</taxon>
        <taxon>Fusobacteriota</taxon>
        <taxon>Fusobacteriia</taxon>
        <taxon>Fusobacteriales</taxon>
        <taxon>Leptotrichiaceae</taxon>
        <taxon>Leptotrichia</taxon>
    </lineage>
</organism>
<dbReference type="PROSITE" id="PS51208">
    <property type="entry name" value="AUTOTRANSPORTER"/>
    <property type="match status" value="1"/>
</dbReference>
<dbReference type="NCBIfam" id="NF033175">
    <property type="entry name" value="fuso_auto_Nterm"/>
    <property type="match status" value="1"/>
</dbReference>
<dbReference type="Pfam" id="PF03797">
    <property type="entry name" value="Autotransporter"/>
    <property type="match status" value="1"/>
</dbReference>
<accession>A0A510JL59</accession>
<evidence type="ECO:0000313" key="4">
    <source>
        <dbReference type="Proteomes" id="UP000321892"/>
    </source>
</evidence>
<feature type="coiled-coil region" evidence="1">
    <location>
        <begin position="64"/>
        <end position="95"/>
    </location>
</feature>
<dbReference type="Proteomes" id="UP000321892">
    <property type="component" value="Chromosome"/>
</dbReference>
<dbReference type="EMBL" id="AP019823">
    <property type="protein sequence ID" value="BBM38543.1"/>
    <property type="molecule type" value="Genomic_DNA"/>
</dbReference>
<evidence type="ECO:0000313" key="3">
    <source>
        <dbReference type="EMBL" id="BBM38543.1"/>
    </source>
</evidence>
<dbReference type="InterPro" id="IPR005546">
    <property type="entry name" value="Autotransporte_beta"/>
</dbReference>
<evidence type="ECO:0000256" key="1">
    <source>
        <dbReference type="SAM" id="Coils"/>
    </source>
</evidence>
<dbReference type="SMART" id="SM00869">
    <property type="entry name" value="Autotransporter"/>
    <property type="match status" value="1"/>
</dbReference>
<protein>
    <submittedName>
        <fullName evidence="3">Autotransporter beta-domain protein</fullName>
    </submittedName>
</protein>
<reference evidence="3 4" key="1">
    <citation type="submission" date="2019-07" db="EMBL/GenBank/DDBJ databases">
        <title>Complete Genome Sequence of Leptotrichia hofstadii Strain JCM16775.</title>
        <authorList>
            <person name="Watanabe S."/>
            <person name="Cui L."/>
        </authorList>
    </citation>
    <scope>NUCLEOTIDE SEQUENCE [LARGE SCALE GENOMIC DNA]</scope>
    <source>
        <strain evidence="3 4">JCM16775</strain>
    </source>
</reference>
<dbReference type="RefSeq" id="WP_026746349.1">
    <property type="nucleotide sequence ID" value="NZ_AP019823.1"/>
</dbReference>
<gene>
    <name evidence="3" type="ORF">JCM16775_1252</name>
</gene>
<proteinExistence type="predicted"/>
<name>A0A510JL59_9FUSO</name>
<feature type="domain" description="Autotransporter" evidence="2">
    <location>
        <begin position="1965"/>
        <end position="2251"/>
    </location>
</feature>